<feature type="region of interest" description="Disordered" evidence="9">
    <location>
        <begin position="518"/>
        <end position="574"/>
    </location>
</feature>
<gene>
    <name evidence="10" type="ORF">PYX00_007068</name>
</gene>
<proteinExistence type="inferred from homology"/>
<dbReference type="InterPro" id="IPR050576">
    <property type="entry name" value="Cilia_flagella_integrity"/>
</dbReference>
<keyword evidence="6" id="KW-0969">Cilium</keyword>
<reference evidence="10" key="1">
    <citation type="journal article" date="2024" name="Gigascience">
        <title>Chromosome-level genome of the poultry shaft louse Menopon gallinae provides insight into the host-switching and adaptive evolution of parasitic lice.</title>
        <authorList>
            <person name="Xu Y."/>
            <person name="Ma L."/>
            <person name="Liu S."/>
            <person name="Liang Y."/>
            <person name="Liu Q."/>
            <person name="He Z."/>
            <person name="Tian L."/>
            <person name="Duan Y."/>
            <person name="Cai W."/>
            <person name="Li H."/>
            <person name="Song F."/>
        </authorList>
    </citation>
    <scope>NUCLEOTIDE SEQUENCE</scope>
    <source>
        <strain evidence="10">Cailab_2023a</strain>
    </source>
</reference>
<feature type="compositionally biased region" description="Basic and acidic residues" evidence="9">
    <location>
        <begin position="532"/>
        <end position="550"/>
    </location>
</feature>
<name>A0AAW2HHF0_9NEOP</name>
<dbReference type="InterPro" id="IPR001611">
    <property type="entry name" value="Leu-rich_rpt"/>
</dbReference>
<dbReference type="PANTHER" id="PTHR45973">
    <property type="entry name" value="PROTEIN PHOSPHATASE 1 REGULATORY SUBUNIT SDS22-RELATED"/>
    <property type="match status" value="1"/>
</dbReference>
<keyword evidence="4" id="KW-0433">Leucine-rich repeat</keyword>
<evidence type="ECO:0000256" key="2">
    <source>
        <dbReference type="ARBA" id="ARBA00004138"/>
    </source>
</evidence>
<evidence type="ECO:0000256" key="7">
    <source>
        <dbReference type="ARBA" id="ARBA00023273"/>
    </source>
</evidence>
<dbReference type="EMBL" id="JARGDH010000004">
    <property type="protein sequence ID" value="KAL0269270.1"/>
    <property type="molecule type" value="Genomic_DNA"/>
</dbReference>
<keyword evidence="5" id="KW-0677">Repeat</keyword>
<dbReference type="PANTHER" id="PTHR45973:SF9">
    <property type="entry name" value="LEUCINE-RICH REPEAT-CONTAINING PROTEIN 46"/>
    <property type="match status" value="1"/>
</dbReference>
<evidence type="ECO:0000256" key="5">
    <source>
        <dbReference type="ARBA" id="ARBA00022737"/>
    </source>
</evidence>
<dbReference type="Pfam" id="PF14580">
    <property type="entry name" value="LRR_9"/>
    <property type="match status" value="1"/>
</dbReference>
<dbReference type="GO" id="GO:0005930">
    <property type="term" value="C:axoneme"/>
    <property type="evidence" value="ECO:0007669"/>
    <property type="project" value="TreeGrafter"/>
</dbReference>
<dbReference type="Gene3D" id="3.80.10.10">
    <property type="entry name" value="Ribonuclease Inhibitor"/>
    <property type="match status" value="2"/>
</dbReference>
<evidence type="ECO:0000256" key="8">
    <source>
        <dbReference type="ARBA" id="ARBA00024433"/>
    </source>
</evidence>
<dbReference type="EMBL" id="JARGDH010000004">
    <property type="protein sequence ID" value="KAL0269268.1"/>
    <property type="molecule type" value="Genomic_DNA"/>
</dbReference>
<evidence type="ECO:0000313" key="10">
    <source>
        <dbReference type="EMBL" id="KAL0269270.1"/>
    </source>
</evidence>
<keyword evidence="7" id="KW-0966">Cell projection</keyword>
<protein>
    <recommendedName>
        <fullName evidence="8">Dynein axonemal assembly factor 1 homolog</fullName>
    </recommendedName>
</protein>
<dbReference type="InterPro" id="IPR032675">
    <property type="entry name" value="LRR_dom_sf"/>
</dbReference>
<evidence type="ECO:0000256" key="6">
    <source>
        <dbReference type="ARBA" id="ARBA00023069"/>
    </source>
</evidence>
<organism evidence="10">
    <name type="scientific">Menopon gallinae</name>
    <name type="common">poultry shaft louse</name>
    <dbReference type="NCBI Taxonomy" id="328185"/>
    <lineage>
        <taxon>Eukaryota</taxon>
        <taxon>Metazoa</taxon>
        <taxon>Ecdysozoa</taxon>
        <taxon>Arthropoda</taxon>
        <taxon>Hexapoda</taxon>
        <taxon>Insecta</taxon>
        <taxon>Pterygota</taxon>
        <taxon>Neoptera</taxon>
        <taxon>Paraneoptera</taxon>
        <taxon>Psocodea</taxon>
        <taxon>Troctomorpha</taxon>
        <taxon>Phthiraptera</taxon>
        <taxon>Amblycera</taxon>
        <taxon>Menoponidae</taxon>
        <taxon>Menopon</taxon>
    </lineage>
</organism>
<dbReference type="AlphaFoldDB" id="A0AAW2HHF0"/>
<feature type="compositionally biased region" description="Acidic residues" evidence="9">
    <location>
        <begin position="295"/>
        <end position="310"/>
    </location>
</feature>
<dbReference type="GO" id="GO:0035082">
    <property type="term" value="P:axoneme assembly"/>
    <property type="evidence" value="ECO:0007669"/>
    <property type="project" value="TreeGrafter"/>
</dbReference>
<sequence length="602" mass="68932">MIKNSIRGSFRHKEDEEDSKYPRMTKEAILRICKENKLYMTPRLNDVLYLHFKGYSKIENLEEYSGLKCLWLENNGIGKIENLDNQKELKSLYLHHNLIKEIENLEDACPLLDSLNLCHNSVSKIQNLSRLAFLHTLNISHNRLQDFADLEHLKDCKELSCLDISHNWIEDPTVVDIFEAMQSLRVLYLTGNPVIRKIPSYRKSLTVRCKMLTYLDDRPVFPKDRAAAEAWNVGGLEAERACRQKWAEEEHAKITESVRAVLSLRDKAKAEREAAKKIEELEIPENSDVNKEEESISSEESGEDFDDMEGGDSGNNRSNRIIFPWMYREEDERRRENSHGEGGRSLIIEISDTPNEECTAQKHVGKGYSNQETRDKLRVALQAAEWIHAEKTAEEAADKVDAEKSEAEKETLEEYLQDIIVDAVDKRINLETAFTDVEKDKEDTQINESVIIDGIKEEVEEVVDLVIESALDIVSEKEQRINVDEAHNILDNAIMMLDKLDSIGNFPLVQKPCSLEVETKDGEGEDIPSSRIPEKMEESDNTATEDKTETAEETVSSESLPDIEVEGYHETPPEEYSAIKVYEKNISKSLELQIIVDKEDAE</sequence>
<comment type="subcellular location">
    <subcellularLocation>
        <location evidence="2">Cell projection</location>
        <location evidence="2">Cilium</location>
    </subcellularLocation>
</comment>
<evidence type="ECO:0000256" key="4">
    <source>
        <dbReference type="ARBA" id="ARBA00022614"/>
    </source>
</evidence>
<dbReference type="PROSITE" id="PS51450">
    <property type="entry name" value="LRR"/>
    <property type="match status" value="4"/>
</dbReference>
<evidence type="ECO:0000256" key="3">
    <source>
        <dbReference type="ARBA" id="ARBA00006453"/>
    </source>
</evidence>
<dbReference type="EMBL" id="JARGDH010000004">
    <property type="protein sequence ID" value="KAL0269266.1"/>
    <property type="molecule type" value="Genomic_DNA"/>
</dbReference>
<comment type="similarity">
    <text evidence="3">Belongs to the DNAAF1 family.</text>
</comment>
<accession>A0AAW2HHF0</accession>
<comment type="caution">
    <text evidence="10">The sequence shown here is derived from an EMBL/GenBank/DDBJ whole genome shotgun (WGS) entry which is preliminary data.</text>
</comment>
<dbReference type="GO" id="GO:0070840">
    <property type="term" value="F:dynein complex binding"/>
    <property type="evidence" value="ECO:0007669"/>
    <property type="project" value="TreeGrafter"/>
</dbReference>
<evidence type="ECO:0000256" key="9">
    <source>
        <dbReference type="SAM" id="MobiDB-lite"/>
    </source>
</evidence>
<dbReference type="SUPFAM" id="SSF52075">
    <property type="entry name" value="Outer arm dynein light chain 1"/>
    <property type="match status" value="1"/>
</dbReference>
<feature type="region of interest" description="Disordered" evidence="9">
    <location>
        <begin position="276"/>
        <end position="319"/>
    </location>
</feature>
<dbReference type="SMART" id="SM00365">
    <property type="entry name" value="LRR_SD22"/>
    <property type="match status" value="3"/>
</dbReference>
<comment type="function">
    <text evidence="1">Cilium-specific protein required for cilia structures.</text>
</comment>
<evidence type="ECO:0000256" key="1">
    <source>
        <dbReference type="ARBA" id="ARBA00003843"/>
    </source>
</evidence>